<protein>
    <submittedName>
        <fullName evidence="2">Uncharacterized protein</fullName>
    </submittedName>
</protein>
<keyword evidence="3" id="KW-1185">Reference proteome</keyword>
<keyword evidence="1" id="KW-0472">Membrane</keyword>
<gene>
    <name evidence="2" type="ORF">IWX90DRAFT_250018</name>
</gene>
<keyword evidence="1" id="KW-0812">Transmembrane</keyword>
<evidence type="ECO:0000313" key="3">
    <source>
        <dbReference type="Proteomes" id="UP001456524"/>
    </source>
</evidence>
<dbReference type="EMBL" id="JBBWUH010000006">
    <property type="protein sequence ID" value="KAK8164133.1"/>
    <property type="molecule type" value="Genomic_DNA"/>
</dbReference>
<accession>A0ABR1XR32</accession>
<evidence type="ECO:0000256" key="1">
    <source>
        <dbReference type="SAM" id="Phobius"/>
    </source>
</evidence>
<evidence type="ECO:0000313" key="2">
    <source>
        <dbReference type="EMBL" id="KAK8164133.1"/>
    </source>
</evidence>
<sequence>MRPPVTTHAAPTSHFFRACVFQPASLHSLHPANLNLLHISSMRPTQADGWFTVLLNPGLPEWGKWSGRIQAMDASLKAYVYQVHMQSVQRDARFKTRSPAWCAPCPHGFPLHRPLYPLSRCPLFLLCLDPLFCMCCSVAIIAMMGSPEDRISKQGLLKCLPLEDMEHSSIAEAL</sequence>
<keyword evidence="1" id="KW-1133">Transmembrane helix</keyword>
<reference evidence="2 3" key="1">
    <citation type="journal article" date="2022" name="G3 (Bethesda)">
        <title>Enemy or ally: a genomic approach to elucidate the lifestyle of Phyllosticta citrichinaensis.</title>
        <authorList>
            <person name="Buijs V.A."/>
            <person name="Groenewald J.Z."/>
            <person name="Haridas S."/>
            <person name="LaButti K.M."/>
            <person name="Lipzen A."/>
            <person name="Martin F.M."/>
            <person name="Barry K."/>
            <person name="Grigoriev I.V."/>
            <person name="Crous P.W."/>
            <person name="Seidl M.F."/>
        </authorList>
    </citation>
    <scope>NUCLEOTIDE SEQUENCE [LARGE SCALE GENOMIC DNA]</scope>
    <source>
        <strain evidence="2 3">CBS 129764</strain>
    </source>
</reference>
<feature type="transmembrane region" description="Helical" evidence="1">
    <location>
        <begin position="123"/>
        <end position="144"/>
    </location>
</feature>
<proteinExistence type="predicted"/>
<organism evidence="2 3">
    <name type="scientific">Phyllosticta citrichinensis</name>
    <dbReference type="NCBI Taxonomy" id="1130410"/>
    <lineage>
        <taxon>Eukaryota</taxon>
        <taxon>Fungi</taxon>
        <taxon>Dikarya</taxon>
        <taxon>Ascomycota</taxon>
        <taxon>Pezizomycotina</taxon>
        <taxon>Dothideomycetes</taxon>
        <taxon>Dothideomycetes incertae sedis</taxon>
        <taxon>Botryosphaeriales</taxon>
        <taxon>Phyllostictaceae</taxon>
        <taxon>Phyllosticta</taxon>
    </lineage>
</organism>
<comment type="caution">
    <text evidence="2">The sequence shown here is derived from an EMBL/GenBank/DDBJ whole genome shotgun (WGS) entry which is preliminary data.</text>
</comment>
<dbReference type="Proteomes" id="UP001456524">
    <property type="component" value="Unassembled WGS sequence"/>
</dbReference>
<name>A0ABR1XR32_9PEZI</name>